<dbReference type="STRING" id="316067.Geob_2092"/>
<dbReference type="InterPro" id="IPR047111">
    <property type="entry name" value="YbaP-like"/>
</dbReference>
<gene>
    <name evidence="2" type="ordered locus">Geob_2092</name>
</gene>
<dbReference type="Proteomes" id="UP000007721">
    <property type="component" value="Chromosome"/>
</dbReference>
<sequence>MKGVIWSIMLVLLFCTGASAESSVWKAQKDNSTIYLGGTCHVLRESDYPLPPEFEKAYKASETVVFETDIAKLQDPSMQQQLLAKAMYTDGSTADKHLSPKVYGQLSSFCETNGIPIKAFSQFKPAMIMLTLTVIELKKLGATEQGVDQFFHSLASRDKKPVEGLETVEEQIDYIATMADGNEDDFVLHSLKDMKTMDEQFSNLAAAWRKGDGRKLDELMVNDLKSRQPQLYKRLITDRNRNWFPLIDAYLKTPRTEFILVGVGHLVGPDGIVEALKKKGYKVEKF</sequence>
<dbReference type="HOGENOM" id="CLU_057525_0_0_7"/>
<feature type="chain" id="PRO_5002889110" evidence="1">
    <location>
        <begin position="21"/>
        <end position="286"/>
    </location>
</feature>
<keyword evidence="3" id="KW-1185">Reference proteome</keyword>
<dbReference type="OrthoDB" id="9798714at2"/>
<feature type="signal peptide" evidence="1">
    <location>
        <begin position="1"/>
        <end position="20"/>
    </location>
</feature>
<organism evidence="2 3">
    <name type="scientific">Geotalea daltonii (strain DSM 22248 / JCM 15807 / FRC-32)</name>
    <name type="common">Geobacter daltonii</name>
    <dbReference type="NCBI Taxonomy" id="316067"/>
    <lineage>
        <taxon>Bacteria</taxon>
        <taxon>Pseudomonadati</taxon>
        <taxon>Thermodesulfobacteriota</taxon>
        <taxon>Desulfuromonadia</taxon>
        <taxon>Geobacterales</taxon>
        <taxon>Geobacteraceae</taxon>
        <taxon>Geotalea</taxon>
    </lineage>
</organism>
<name>B9M8V1_GEODF</name>
<evidence type="ECO:0000313" key="3">
    <source>
        <dbReference type="Proteomes" id="UP000007721"/>
    </source>
</evidence>
<protein>
    <submittedName>
        <fullName evidence="2">GumN family protein</fullName>
    </submittedName>
</protein>
<evidence type="ECO:0000313" key="2">
    <source>
        <dbReference type="EMBL" id="ACM20447.1"/>
    </source>
</evidence>
<reference evidence="2 3" key="1">
    <citation type="submission" date="2009-01" db="EMBL/GenBank/DDBJ databases">
        <title>Complete sequence of Geobacter sp. FRC-32.</title>
        <authorList>
            <consortium name="US DOE Joint Genome Institute"/>
            <person name="Lucas S."/>
            <person name="Copeland A."/>
            <person name="Lapidus A."/>
            <person name="Glavina del Rio T."/>
            <person name="Dalin E."/>
            <person name="Tice H."/>
            <person name="Bruce D."/>
            <person name="Goodwin L."/>
            <person name="Pitluck S."/>
            <person name="Saunders E."/>
            <person name="Brettin T."/>
            <person name="Detter J.C."/>
            <person name="Han C."/>
            <person name="Larimer F."/>
            <person name="Land M."/>
            <person name="Hauser L."/>
            <person name="Kyrpides N."/>
            <person name="Ovchinnikova G."/>
            <person name="Kostka J."/>
            <person name="Richardson P."/>
        </authorList>
    </citation>
    <scope>NUCLEOTIDE SEQUENCE [LARGE SCALE GENOMIC DNA]</scope>
    <source>
        <strain evidence="3">DSM 22248 / JCM 15807 / FRC-32</strain>
    </source>
</reference>
<dbReference type="EMBL" id="CP001390">
    <property type="protein sequence ID" value="ACM20447.1"/>
    <property type="molecule type" value="Genomic_DNA"/>
</dbReference>
<keyword evidence="1" id="KW-0732">Signal</keyword>
<dbReference type="KEGG" id="geo:Geob_2092"/>
<dbReference type="Pfam" id="PF01963">
    <property type="entry name" value="TraB_PrgY_gumN"/>
    <property type="match status" value="1"/>
</dbReference>
<dbReference type="eggNOG" id="COG3735">
    <property type="taxonomic scope" value="Bacteria"/>
</dbReference>
<dbReference type="RefSeq" id="WP_012647176.1">
    <property type="nucleotide sequence ID" value="NC_011979.1"/>
</dbReference>
<dbReference type="InterPro" id="IPR002816">
    <property type="entry name" value="TraB/PrgY/GumN_fam"/>
</dbReference>
<dbReference type="AlphaFoldDB" id="B9M8V1"/>
<dbReference type="PANTHER" id="PTHR40590:SF1">
    <property type="entry name" value="CYTOPLASMIC PROTEIN"/>
    <property type="match status" value="1"/>
</dbReference>
<proteinExistence type="predicted"/>
<accession>B9M8V1</accession>
<evidence type="ECO:0000256" key="1">
    <source>
        <dbReference type="SAM" id="SignalP"/>
    </source>
</evidence>
<dbReference type="PANTHER" id="PTHR40590">
    <property type="entry name" value="CYTOPLASMIC PROTEIN-RELATED"/>
    <property type="match status" value="1"/>
</dbReference>
<dbReference type="CDD" id="cd14789">
    <property type="entry name" value="Tiki"/>
    <property type="match status" value="1"/>
</dbReference>